<accession>A0ABW4D3Y9</accession>
<sequence length="178" mass="20319">MTKKLAPIALTLATALGLLVVGQPAPAQAKTINLYGVFTPKMKLKHQVPKSVRGTWYAYNKKLKKNVKLTFTKTAVIETTKTHKRQTIKLAKKSFQAGRVDFRTVTHGWYRYQYYLPSTEDFKSGILRPATYKHKQALLWYPDVLGKHSLVVYTHAKQKHAIYRSAKPFTIVNFNPGK</sequence>
<reference evidence="3" key="1">
    <citation type="journal article" date="2019" name="Int. J. Syst. Evol. Microbiol.">
        <title>The Global Catalogue of Microorganisms (GCM) 10K type strain sequencing project: providing services to taxonomists for standard genome sequencing and annotation.</title>
        <authorList>
            <consortium name="The Broad Institute Genomics Platform"/>
            <consortium name="The Broad Institute Genome Sequencing Center for Infectious Disease"/>
            <person name="Wu L."/>
            <person name="Ma J."/>
        </authorList>
    </citation>
    <scope>NUCLEOTIDE SEQUENCE [LARGE SCALE GENOMIC DNA]</scope>
    <source>
        <strain evidence="3">CCM 8979</strain>
    </source>
</reference>
<gene>
    <name evidence="2" type="ORF">ACFQ44_11700</name>
</gene>
<evidence type="ECO:0000256" key="1">
    <source>
        <dbReference type="SAM" id="SignalP"/>
    </source>
</evidence>
<proteinExistence type="predicted"/>
<evidence type="ECO:0000313" key="3">
    <source>
        <dbReference type="Proteomes" id="UP001597189"/>
    </source>
</evidence>
<feature type="signal peptide" evidence="1">
    <location>
        <begin position="1"/>
        <end position="29"/>
    </location>
</feature>
<dbReference type="EMBL" id="JBHTOD010000010">
    <property type="protein sequence ID" value="MFD1456322.1"/>
    <property type="molecule type" value="Genomic_DNA"/>
</dbReference>
<evidence type="ECO:0000313" key="2">
    <source>
        <dbReference type="EMBL" id="MFD1456322.1"/>
    </source>
</evidence>
<keyword evidence="3" id="KW-1185">Reference proteome</keyword>
<dbReference type="Proteomes" id="UP001597189">
    <property type="component" value="Unassembled WGS sequence"/>
</dbReference>
<keyword evidence="1" id="KW-0732">Signal</keyword>
<feature type="chain" id="PRO_5046715248" evidence="1">
    <location>
        <begin position="30"/>
        <end position="178"/>
    </location>
</feature>
<protein>
    <submittedName>
        <fullName evidence="2">Uncharacterized protein</fullName>
    </submittedName>
</protein>
<dbReference type="RefSeq" id="WP_203646420.1">
    <property type="nucleotide sequence ID" value="NZ_BOLN01000010.1"/>
</dbReference>
<comment type="caution">
    <text evidence="2">The sequence shown here is derived from an EMBL/GenBank/DDBJ whole genome shotgun (WGS) entry which is preliminary data.</text>
</comment>
<name>A0ABW4D3Y9_9LACO</name>
<organism evidence="2 3">
    <name type="scientific">Levilactobacillus lanxiensis</name>
    <dbReference type="NCBI Taxonomy" id="2799568"/>
    <lineage>
        <taxon>Bacteria</taxon>
        <taxon>Bacillati</taxon>
        <taxon>Bacillota</taxon>
        <taxon>Bacilli</taxon>
        <taxon>Lactobacillales</taxon>
        <taxon>Lactobacillaceae</taxon>
        <taxon>Levilactobacillus</taxon>
    </lineage>
</organism>